<dbReference type="EMBL" id="JAPFFF010000005">
    <property type="protein sequence ID" value="KAK8890453.1"/>
    <property type="molecule type" value="Genomic_DNA"/>
</dbReference>
<comment type="caution">
    <text evidence="2">The sequence shown here is derived from an EMBL/GenBank/DDBJ whole genome shotgun (WGS) entry which is preliminary data.</text>
</comment>
<evidence type="ECO:0000256" key="1">
    <source>
        <dbReference type="SAM" id="Phobius"/>
    </source>
</evidence>
<feature type="transmembrane region" description="Helical" evidence="1">
    <location>
        <begin position="64"/>
        <end position="82"/>
    </location>
</feature>
<feature type="transmembrane region" description="Helical" evidence="1">
    <location>
        <begin position="120"/>
        <end position="139"/>
    </location>
</feature>
<dbReference type="Proteomes" id="UP001470230">
    <property type="component" value="Unassembled WGS sequence"/>
</dbReference>
<proteinExistence type="predicted"/>
<name>A0ABR2KH27_9EUKA</name>
<sequence>MNFGVETVLCILAFCINVIAATAYFYNFYGGQKITSGYSPDGKKGKWDYKKDANIGFYLDFSRLALGLVCLIFAIIEILLIFIPDKLTMVDSPLLRGIIYIISGIAVLGCANDLGIAAGALQMAIGLALVIFGIIGMVGH</sequence>
<keyword evidence="1" id="KW-0472">Membrane</keyword>
<reference evidence="2 3" key="1">
    <citation type="submission" date="2024-04" db="EMBL/GenBank/DDBJ databases">
        <title>Tritrichomonas musculus Genome.</title>
        <authorList>
            <person name="Alves-Ferreira E."/>
            <person name="Grigg M."/>
            <person name="Lorenzi H."/>
            <person name="Galac M."/>
        </authorList>
    </citation>
    <scope>NUCLEOTIDE SEQUENCE [LARGE SCALE GENOMIC DNA]</scope>
    <source>
        <strain evidence="2 3">EAF2021</strain>
    </source>
</reference>
<protein>
    <submittedName>
        <fullName evidence="2">Uncharacterized protein</fullName>
    </submittedName>
</protein>
<organism evidence="2 3">
    <name type="scientific">Tritrichomonas musculus</name>
    <dbReference type="NCBI Taxonomy" id="1915356"/>
    <lineage>
        <taxon>Eukaryota</taxon>
        <taxon>Metamonada</taxon>
        <taxon>Parabasalia</taxon>
        <taxon>Tritrichomonadida</taxon>
        <taxon>Tritrichomonadidae</taxon>
        <taxon>Tritrichomonas</taxon>
    </lineage>
</organism>
<feature type="transmembrane region" description="Helical" evidence="1">
    <location>
        <begin position="7"/>
        <end position="26"/>
    </location>
</feature>
<gene>
    <name evidence="2" type="ORF">M9Y10_035229</name>
</gene>
<feature type="transmembrane region" description="Helical" evidence="1">
    <location>
        <begin position="94"/>
        <end position="114"/>
    </location>
</feature>
<keyword evidence="3" id="KW-1185">Reference proteome</keyword>
<keyword evidence="1" id="KW-0812">Transmembrane</keyword>
<evidence type="ECO:0000313" key="2">
    <source>
        <dbReference type="EMBL" id="KAK8890453.1"/>
    </source>
</evidence>
<evidence type="ECO:0000313" key="3">
    <source>
        <dbReference type="Proteomes" id="UP001470230"/>
    </source>
</evidence>
<keyword evidence="1" id="KW-1133">Transmembrane helix</keyword>
<accession>A0ABR2KH27</accession>